<dbReference type="Proteomes" id="UP000269410">
    <property type="component" value="Unassembled WGS sequence"/>
</dbReference>
<dbReference type="EMBL" id="RFKV01000083">
    <property type="protein sequence ID" value="RMD76921.1"/>
    <property type="molecule type" value="Genomic_DNA"/>
</dbReference>
<comment type="caution">
    <text evidence="1">The sequence shown here is derived from an EMBL/GenBank/DDBJ whole genome shotgun (WGS) entry which is preliminary data.</text>
</comment>
<reference evidence="1 2" key="1">
    <citation type="submission" date="2018-10" db="EMBL/GenBank/DDBJ databases">
        <title>Thermophilic Lithotrophy and Phototrophy in an Intertidal, Iron-rich, Geothermal Spring.</title>
        <authorList>
            <person name="Ward L.M."/>
            <person name="Idei A."/>
            <person name="Nakagawa M."/>
            <person name="Ueno Y."/>
            <person name="Fischer W."/>
            <person name="Mcglynn S.E."/>
        </authorList>
    </citation>
    <scope>NUCLEOTIDE SEQUENCE [LARGE SCALE GENOMIC DNA]</scope>
    <source>
        <strain evidence="1">J137</strain>
    </source>
</reference>
<dbReference type="AlphaFoldDB" id="A0A3M0Z1L2"/>
<accession>A0A3M0Z1L2</accession>
<evidence type="ECO:0000313" key="2">
    <source>
        <dbReference type="Proteomes" id="UP000269410"/>
    </source>
</evidence>
<evidence type="ECO:0000313" key="1">
    <source>
        <dbReference type="EMBL" id="RMD76921.1"/>
    </source>
</evidence>
<gene>
    <name evidence="1" type="ORF">D6810_02560</name>
</gene>
<name>A0A3M0Z1L2_9BACT</name>
<organism evidence="1 2">
    <name type="scientific">Candidatus Dojkabacteria bacterium</name>
    <dbReference type="NCBI Taxonomy" id="2099670"/>
    <lineage>
        <taxon>Bacteria</taxon>
        <taxon>Candidatus Dojkabacteria</taxon>
    </lineage>
</organism>
<sequence>MKQILVAPGLTAPTFETVKDLSSFCFKKVEEFLRRIGVGDATLRISVDKVSKFYEVKFEVLDFPGTNPFVKVADYNLRKAIHKAYTKIKKMLMSRKS</sequence>
<evidence type="ECO:0008006" key="3">
    <source>
        <dbReference type="Google" id="ProtNLM"/>
    </source>
</evidence>
<proteinExistence type="predicted"/>
<protein>
    <recommendedName>
        <fullName evidence="3">Ribosome-associated translation inhibitor RaiA</fullName>
    </recommendedName>
</protein>